<evidence type="ECO:0000259" key="3">
    <source>
        <dbReference type="PROSITE" id="PS51186"/>
    </source>
</evidence>
<dbReference type="PANTHER" id="PTHR43877">
    <property type="entry name" value="AMINOALKYLPHOSPHONATE N-ACETYLTRANSFERASE-RELATED-RELATED"/>
    <property type="match status" value="1"/>
</dbReference>
<keyword evidence="2" id="KW-0012">Acyltransferase</keyword>
<evidence type="ECO:0000256" key="1">
    <source>
        <dbReference type="ARBA" id="ARBA00022679"/>
    </source>
</evidence>
<accession>A0A6J4LZG4</accession>
<dbReference type="CDD" id="cd04301">
    <property type="entry name" value="NAT_SF"/>
    <property type="match status" value="1"/>
</dbReference>
<dbReference type="Pfam" id="PF00583">
    <property type="entry name" value="Acetyltransf_1"/>
    <property type="match status" value="1"/>
</dbReference>
<dbReference type="PANTHER" id="PTHR43877:SF2">
    <property type="entry name" value="AMINOALKYLPHOSPHONATE N-ACETYLTRANSFERASE-RELATED"/>
    <property type="match status" value="1"/>
</dbReference>
<dbReference type="InterPro" id="IPR016890">
    <property type="entry name" value="UCP028520"/>
</dbReference>
<dbReference type="InterPro" id="IPR000182">
    <property type="entry name" value="GNAT_dom"/>
</dbReference>
<dbReference type="PIRSF" id="PIRSF028520">
    <property type="entry name" value="UCP028520"/>
    <property type="match status" value="1"/>
</dbReference>
<protein>
    <recommendedName>
        <fullName evidence="3">N-acetyltransferase domain-containing protein</fullName>
    </recommendedName>
</protein>
<gene>
    <name evidence="4" type="ORF">AVDCRST_MAG29-1855</name>
</gene>
<evidence type="ECO:0000313" key="4">
    <source>
        <dbReference type="EMBL" id="CAA9345607.1"/>
    </source>
</evidence>
<organism evidence="4">
    <name type="scientific">uncultured Nocardioidaceae bacterium</name>
    <dbReference type="NCBI Taxonomy" id="253824"/>
    <lineage>
        <taxon>Bacteria</taxon>
        <taxon>Bacillati</taxon>
        <taxon>Actinomycetota</taxon>
        <taxon>Actinomycetes</taxon>
        <taxon>Propionibacteriales</taxon>
        <taxon>Nocardioidaceae</taxon>
        <taxon>environmental samples</taxon>
    </lineage>
</organism>
<dbReference type="AlphaFoldDB" id="A0A6J4LZG4"/>
<dbReference type="InterPro" id="IPR016181">
    <property type="entry name" value="Acyl_CoA_acyltransferase"/>
</dbReference>
<dbReference type="InterPro" id="IPR050832">
    <property type="entry name" value="Bact_Acetyltransf"/>
</dbReference>
<dbReference type="Gene3D" id="3.40.630.30">
    <property type="match status" value="1"/>
</dbReference>
<proteinExistence type="predicted"/>
<sequence>MRLREYHEQDAEPVLALNQSNLDAVGPLDQQRLGWLVSLAERVLVADDDGAVAGFVVLIGPGSGYDSPNYRWHAQRRSALYLDRVVVAPTARRRGIGTLLYDAAEELAGPYGAITLEVYAEPPNEASLAFHASRGYVEVGRLSQEGGKVAAMLVKPLGRQAGQAAGAGTRQ</sequence>
<evidence type="ECO:0000256" key="2">
    <source>
        <dbReference type="ARBA" id="ARBA00023315"/>
    </source>
</evidence>
<name>A0A6J4LZG4_9ACTN</name>
<dbReference type="EMBL" id="CADCUG010000116">
    <property type="protein sequence ID" value="CAA9345607.1"/>
    <property type="molecule type" value="Genomic_DNA"/>
</dbReference>
<dbReference type="PROSITE" id="PS51186">
    <property type="entry name" value="GNAT"/>
    <property type="match status" value="1"/>
</dbReference>
<keyword evidence="1" id="KW-0808">Transferase</keyword>
<feature type="domain" description="N-acetyltransferase" evidence="3">
    <location>
        <begin position="1"/>
        <end position="158"/>
    </location>
</feature>
<dbReference type="GO" id="GO:0016747">
    <property type="term" value="F:acyltransferase activity, transferring groups other than amino-acyl groups"/>
    <property type="evidence" value="ECO:0007669"/>
    <property type="project" value="InterPro"/>
</dbReference>
<reference evidence="4" key="1">
    <citation type="submission" date="2020-02" db="EMBL/GenBank/DDBJ databases">
        <authorList>
            <person name="Meier V. D."/>
        </authorList>
    </citation>
    <scope>NUCLEOTIDE SEQUENCE</scope>
    <source>
        <strain evidence="4">AVDCRST_MAG29</strain>
    </source>
</reference>
<dbReference type="SUPFAM" id="SSF55729">
    <property type="entry name" value="Acyl-CoA N-acyltransferases (Nat)"/>
    <property type="match status" value="1"/>
</dbReference>